<evidence type="ECO:0000256" key="3">
    <source>
        <dbReference type="ARBA" id="ARBA00022801"/>
    </source>
</evidence>
<keyword evidence="4 5" id="KW-0720">Serine protease</keyword>
<dbReference type="CDD" id="cd04842">
    <property type="entry name" value="Peptidases_S8_Kp43_protease"/>
    <property type="match status" value="1"/>
</dbReference>
<dbReference type="Pfam" id="PF00082">
    <property type="entry name" value="Peptidase_S8"/>
    <property type="match status" value="1"/>
</dbReference>
<dbReference type="InterPro" id="IPR026444">
    <property type="entry name" value="Secre_tail"/>
</dbReference>
<dbReference type="PANTHER" id="PTHR43399">
    <property type="entry name" value="SUBTILISIN-RELATED"/>
    <property type="match status" value="1"/>
</dbReference>
<comment type="caution">
    <text evidence="10">The sequence shown here is derived from an EMBL/GenBank/DDBJ whole genome shotgun (WGS) entry which is preliminary data.</text>
</comment>
<feature type="active site" description="Charge relay system" evidence="5">
    <location>
        <position position="132"/>
    </location>
</feature>
<evidence type="ECO:0000256" key="1">
    <source>
        <dbReference type="ARBA" id="ARBA00011073"/>
    </source>
</evidence>
<evidence type="ECO:0000259" key="7">
    <source>
        <dbReference type="Pfam" id="PF00082"/>
    </source>
</evidence>
<dbReference type="GO" id="GO:0004252">
    <property type="term" value="F:serine-type endopeptidase activity"/>
    <property type="evidence" value="ECO:0007669"/>
    <property type="project" value="UniProtKB-UniRule"/>
</dbReference>
<evidence type="ECO:0000259" key="8">
    <source>
        <dbReference type="Pfam" id="PF18962"/>
    </source>
</evidence>
<feature type="domain" description="Peptidase S8/S53" evidence="7">
    <location>
        <begin position="156"/>
        <end position="440"/>
    </location>
</feature>
<dbReference type="NCBIfam" id="TIGR04183">
    <property type="entry name" value="Por_Secre_tail"/>
    <property type="match status" value="1"/>
</dbReference>
<dbReference type="InterPro" id="IPR000209">
    <property type="entry name" value="Peptidase_S8/S53_dom"/>
</dbReference>
<dbReference type="PROSITE" id="PS00138">
    <property type="entry name" value="SUBTILASE_SER"/>
    <property type="match status" value="1"/>
</dbReference>
<dbReference type="Gene3D" id="3.40.50.200">
    <property type="entry name" value="Peptidase S8/S53 domain"/>
    <property type="match status" value="1"/>
</dbReference>
<gene>
    <name evidence="10" type="ORF">IRJ16_19950</name>
</gene>
<keyword evidence="2 5" id="KW-0645">Protease</keyword>
<dbReference type="PANTHER" id="PTHR43399:SF4">
    <property type="entry name" value="CELL WALL-ASSOCIATED PROTEASE"/>
    <property type="match status" value="1"/>
</dbReference>
<dbReference type="InterPro" id="IPR045474">
    <property type="entry name" value="GEVED"/>
</dbReference>
<dbReference type="PROSITE" id="PS51892">
    <property type="entry name" value="SUBTILASE"/>
    <property type="match status" value="1"/>
</dbReference>
<sequence>MSVLYRRCVVVFLMWMLATVIANAQKPLVSASKQTQLISMAREESDTFQANYQQALSQAQIHGWPVRQQTKNGGLIMLQGVNERGFPLYLRTDNNATSAITTGTVAVQPGGVLGLNLTGSSANLQNKLAIWDGGWVLGTHQEFAGKTVSFRDQGGSVIEHATHVGGTMFAKGTYAPAKGMAFGATTLSSYDFNTDIAEITAAAGNLLLSNHSYGGLSGWVFNDSQNRWEWKGMPGDTEDYTFGFYDNRAQSFDRIAYNAPYYLIVQSAGNSRSDNGPFIGEDYWGYRSRTDQTIINKGPRPATISSNDGYDILNTTANAKNVLTVGAINALPYGPMNRTDIEVAAFSGWGPTDDGRVKPDVVGAGVNVLSTSNNSNTSYATLSGTSMAAPNVTGSLYLLQECYSQKNAGNFMLSATLKGLACHTAFDAGTIGPDYVFGWGVLDMKRAAQAITDNGTFSLIKENILTQNQTQSFDVVASGKGVVAATICWTDIQGAVATGMPVNDRTPKLINDLDIRISDGGSVYLPWVMDPANPSAAAQTGDNIRDNVEQVYVAGAVPGKTYTITVTNKGTFRSGPQAYSLIVTGVGGKAYCASKPLADQDSRIDNVTLADLNYTPGAGCRSYSDVTSRTVTLEQAKTYPLSLTLGTCGNNFNKIAKVYIDLNADGTIDPVTELMATTPVTPGTATYTGSIAVPASVTAETYSLMRIVLSETSDSATITPCGNYAKGETQDYRVLFTKTSTDAGITSISTSNPGGSCAGPTNITVKLKNYGSAAIANIPVTVTVTSPNNTLTTLNGNYIYSIAPGAEENFTLSGTFEAVAATTYAVTATTKLSGDLVTANDQLAVNIATGTPATATGLQAYYCDDTKKYILRGNADGGILWYKNATDLLPFTAGSPAHTLQPPVNGKYYAGINDFTGTVGPEAKTTFTGGSYNQFTPDIFVNTSVPVVLESAKLYVGRAGRVTFTVKNDNGLIVSTSSINVGATRNPSGAGALPDDPTDQGRVYALNLLFPAAGKYTISTSYENGATLFRSNAGVKGYPFSVGGVFSIVGNSAVSSDLQDTVYNKGFYYYFYNIKLKSAGCASTSRQEVLLTKPVVTNSDTVLVSNFSVGNQWYYNGELITGAIGQRYTPTQSGKYKVGITLNSGCMSFSDEFSYARVNLHPDNSAIGLSVFPVPASSKLNILFRSPVNDKVTISMVNTAGQIMRSDTQNTTVGDFSYVMDVSKLISGTYILKITTGGKTFGRKVMVIK</sequence>
<feature type="active site" description="Charge relay system" evidence="5">
    <location>
        <position position="386"/>
    </location>
</feature>
<evidence type="ECO:0000313" key="10">
    <source>
        <dbReference type="EMBL" id="MBE9664165.1"/>
    </source>
</evidence>
<accession>A0A929L0U3</accession>
<reference evidence="10" key="1">
    <citation type="submission" date="2020-10" db="EMBL/GenBank/DDBJ databases">
        <title>Mucilaginibacter mali sp. nov., isolated from rhizosphere soil of apple orchard.</title>
        <authorList>
            <person name="Lee J.-S."/>
            <person name="Kim H.S."/>
            <person name="Kim J.-S."/>
        </authorList>
    </citation>
    <scope>NUCLEOTIDE SEQUENCE</scope>
    <source>
        <strain evidence="10">KCTC 22746</strain>
    </source>
</reference>
<comment type="similarity">
    <text evidence="1 5">Belongs to the peptidase S8 family.</text>
</comment>
<dbReference type="EMBL" id="JADFFL010000010">
    <property type="protein sequence ID" value="MBE9664165.1"/>
    <property type="molecule type" value="Genomic_DNA"/>
</dbReference>
<evidence type="ECO:0000259" key="9">
    <source>
        <dbReference type="Pfam" id="PF20009"/>
    </source>
</evidence>
<dbReference type="GO" id="GO:0006508">
    <property type="term" value="P:proteolysis"/>
    <property type="evidence" value="ECO:0007669"/>
    <property type="project" value="UniProtKB-KW"/>
</dbReference>
<dbReference type="InterPro" id="IPR023828">
    <property type="entry name" value="Peptidase_S8_Ser-AS"/>
</dbReference>
<feature type="domain" description="GEVED" evidence="9">
    <location>
        <begin position="657"/>
        <end position="734"/>
    </location>
</feature>
<dbReference type="Pfam" id="PF18962">
    <property type="entry name" value="Por_Secre_tail"/>
    <property type="match status" value="1"/>
</dbReference>
<organism evidence="10 11">
    <name type="scientific">Mucilaginibacter myungsuensis</name>
    <dbReference type="NCBI Taxonomy" id="649104"/>
    <lineage>
        <taxon>Bacteria</taxon>
        <taxon>Pseudomonadati</taxon>
        <taxon>Bacteroidota</taxon>
        <taxon>Sphingobacteriia</taxon>
        <taxon>Sphingobacteriales</taxon>
        <taxon>Sphingobacteriaceae</taxon>
        <taxon>Mucilaginibacter</taxon>
    </lineage>
</organism>
<feature type="signal peptide" evidence="6">
    <location>
        <begin position="1"/>
        <end position="24"/>
    </location>
</feature>
<dbReference type="RefSeq" id="WP_194113413.1">
    <property type="nucleotide sequence ID" value="NZ_JADFFL010000010.1"/>
</dbReference>
<evidence type="ECO:0000256" key="5">
    <source>
        <dbReference type="PROSITE-ProRule" id="PRU01240"/>
    </source>
</evidence>
<proteinExistence type="inferred from homology"/>
<dbReference type="InterPro" id="IPR008979">
    <property type="entry name" value="Galactose-bd-like_sf"/>
</dbReference>
<protein>
    <submittedName>
        <fullName evidence="10">S8 family serine peptidase</fullName>
    </submittedName>
</protein>
<evidence type="ECO:0000313" key="11">
    <source>
        <dbReference type="Proteomes" id="UP000622475"/>
    </source>
</evidence>
<keyword evidence="11" id="KW-1185">Reference proteome</keyword>
<dbReference type="InterPro" id="IPR034058">
    <property type="entry name" value="TagA/B/C/D_pept_dom"/>
</dbReference>
<feature type="active site" description="Charge relay system" evidence="5">
    <location>
        <position position="160"/>
    </location>
</feature>
<name>A0A929L0U3_9SPHI</name>
<keyword evidence="6" id="KW-0732">Signal</keyword>
<dbReference type="AlphaFoldDB" id="A0A929L0U3"/>
<dbReference type="InterPro" id="IPR036852">
    <property type="entry name" value="Peptidase_S8/S53_dom_sf"/>
</dbReference>
<feature type="domain" description="Secretion system C-terminal sorting" evidence="8">
    <location>
        <begin position="1171"/>
        <end position="1247"/>
    </location>
</feature>
<evidence type="ECO:0000256" key="6">
    <source>
        <dbReference type="SAM" id="SignalP"/>
    </source>
</evidence>
<evidence type="ECO:0000256" key="2">
    <source>
        <dbReference type="ARBA" id="ARBA00022670"/>
    </source>
</evidence>
<dbReference type="SUPFAM" id="SSF49785">
    <property type="entry name" value="Galactose-binding domain-like"/>
    <property type="match status" value="1"/>
</dbReference>
<dbReference type="Proteomes" id="UP000622475">
    <property type="component" value="Unassembled WGS sequence"/>
</dbReference>
<keyword evidence="3 5" id="KW-0378">Hydrolase</keyword>
<dbReference type="Gene3D" id="2.60.120.380">
    <property type="match status" value="1"/>
</dbReference>
<feature type="chain" id="PRO_5037389801" evidence="6">
    <location>
        <begin position="25"/>
        <end position="1249"/>
    </location>
</feature>
<dbReference type="SUPFAM" id="SSF52743">
    <property type="entry name" value="Subtilisin-like"/>
    <property type="match status" value="1"/>
</dbReference>
<evidence type="ECO:0000256" key="4">
    <source>
        <dbReference type="ARBA" id="ARBA00022825"/>
    </source>
</evidence>
<dbReference type="InterPro" id="IPR051048">
    <property type="entry name" value="Peptidase_S8/S53_subtilisin"/>
</dbReference>
<dbReference type="Pfam" id="PF20009">
    <property type="entry name" value="GEVED"/>
    <property type="match status" value="1"/>
</dbReference>